<feature type="compositionally biased region" description="Basic residues" evidence="1">
    <location>
        <begin position="445"/>
        <end position="455"/>
    </location>
</feature>
<dbReference type="EMBL" id="JAULSV010000006">
    <property type="protein sequence ID" value="KAK0640796.1"/>
    <property type="molecule type" value="Genomic_DNA"/>
</dbReference>
<organism evidence="3 4">
    <name type="scientific">Cercophora newfieldiana</name>
    <dbReference type="NCBI Taxonomy" id="92897"/>
    <lineage>
        <taxon>Eukaryota</taxon>
        <taxon>Fungi</taxon>
        <taxon>Dikarya</taxon>
        <taxon>Ascomycota</taxon>
        <taxon>Pezizomycotina</taxon>
        <taxon>Sordariomycetes</taxon>
        <taxon>Sordariomycetidae</taxon>
        <taxon>Sordariales</taxon>
        <taxon>Lasiosphaeriaceae</taxon>
        <taxon>Cercophora</taxon>
    </lineage>
</organism>
<accession>A0AA39XWB5</accession>
<feature type="region of interest" description="Disordered" evidence="1">
    <location>
        <begin position="332"/>
        <end position="645"/>
    </location>
</feature>
<reference evidence="3" key="1">
    <citation type="submission" date="2023-06" db="EMBL/GenBank/DDBJ databases">
        <title>Genome-scale phylogeny and comparative genomics of the fungal order Sordariales.</title>
        <authorList>
            <consortium name="Lawrence Berkeley National Laboratory"/>
            <person name="Hensen N."/>
            <person name="Bonometti L."/>
            <person name="Westerberg I."/>
            <person name="Brannstrom I.O."/>
            <person name="Guillou S."/>
            <person name="Cros-Aarteil S."/>
            <person name="Calhoun S."/>
            <person name="Haridas S."/>
            <person name="Kuo A."/>
            <person name="Mondo S."/>
            <person name="Pangilinan J."/>
            <person name="Riley R."/>
            <person name="Labutti K."/>
            <person name="Andreopoulos B."/>
            <person name="Lipzen A."/>
            <person name="Chen C."/>
            <person name="Yanf M."/>
            <person name="Daum C."/>
            <person name="Ng V."/>
            <person name="Clum A."/>
            <person name="Steindorff A."/>
            <person name="Ohm R."/>
            <person name="Martin F."/>
            <person name="Silar P."/>
            <person name="Natvig D."/>
            <person name="Lalanne C."/>
            <person name="Gautier V."/>
            <person name="Ament-Velasquez S.L."/>
            <person name="Kruys A."/>
            <person name="Hutchinson M.I."/>
            <person name="Powell A.J."/>
            <person name="Barry K."/>
            <person name="Miller A.N."/>
            <person name="Grigoriev I.V."/>
            <person name="Debuchy R."/>
            <person name="Gladieux P."/>
            <person name="Thoren M.H."/>
            <person name="Johannesson H."/>
        </authorList>
    </citation>
    <scope>NUCLEOTIDE SEQUENCE</scope>
    <source>
        <strain evidence="3">SMH2532-1</strain>
    </source>
</reference>
<dbReference type="InterPro" id="IPR003511">
    <property type="entry name" value="HORMA_dom"/>
</dbReference>
<feature type="domain" description="HORMA" evidence="2">
    <location>
        <begin position="20"/>
        <end position="146"/>
    </location>
</feature>
<feature type="region of interest" description="Disordered" evidence="1">
    <location>
        <begin position="238"/>
        <end position="283"/>
    </location>
</feature>
<evidence type="ECO:0000256" key="1">
    <source>
        <dbReference type="SAM" id="MobiDB-lite"/>
    </source>
</evidence>
<feature type="compositionally biased region" description="Polar residues" evidence="1">
    <location>
        <begin position="558"/>
        <end position="580"/>
    </location>
</feature>
<dbReference type="AlphaFoldDB" id="A0AA39XWB5"/>
<keyword evidence="4" id="KW-1185">Reference proteome</keyword>
<proteinExistence type="predicted"/>
<dbReference type="Proteomes" id="UP001174936">
    <property type="component" value="Unassembled WGS sequence"/>
</dbReference>
<comment type="caution">
    <text evidence="3">The sequence shown here is derived from an EMBL/GenBank/DDBJ whole genome shotgun (WGS) entry which is preliminary data.</text>
</comment>
<evidence type="ECO:0000259" key="2">
    <source>
        <dbReference type="Pfam" id="PF02301"/>
    </source>
</evidence>
<feature type="compositionally biased region" description="Acidic residues" evidence="1">
    <location>
        <begin position="615"/>
        <end position="645"/>
    </location>
</feature>
<evidence type="ECO:0000313" key="3">
    <source>
        <dbReference type="EMBL" id="KAK0640796.1"/>
    </source>
</evidence>
<dbReference type="InterPro" id="IPR036570">
    <property type="entry name" value="HORMA_dom_sf"/>
</dbReference>
<dbReference type="Gene3D" id="3.30.900.10">
    <property type="entry name" value="HORMA domain"/>
    <property type="match status" value="1"/>
</dbReference>
<dbReference type="Pfam" id="PF02301">
    <property type="entry name" value="HORMA"/>
    <property type="match status" value="1"/>
</dbReference>
<gene>
    <name evidence="3" type="ORF">B0T16DRAFT_460943</name>
</gene>
<name>A0AA39XWB5_9PEZI</name>
<protein>
    <recommendedName>
        <fullName evidence="2">HORMA domain-containing protein</fullName>
    </recommendedName>
</protein>
<feature type="compositionally biased region" description="Polar residues" evidence="1">
    <location>
        <begin position="525"/>
        <end position="551"/>
    </location>
</feature>
<evidence type="ECO:0000313" key="4">
    <source>
        <dbReference type="Proteomes" id="UP001174936"/>
    </source>
</evidence>
<sequence length="645" mass="71166">MPKAHRPQKAPSAVGRDARLCKAVLTAAASQILYARHGFAPYDFRSVPLLDLFSQTFENLLCSGEPIDKYDSEKLREQGSTVLLRGDSKDYNVKTFLGMLATDIFSLIEREELVKFRISFLRSQTLEADNLIEYYTIVLKYNAEGNYGIDVWRAGTDEQQISNSRFMLWNLGDYLSRLPRLKGPVYCTLSFHSSGRPADPLIGTWGYDHSDFDAAKLQLQQRPRYAFQRIACLVVGPPKDESYSRRSPATEDSDSDDGASRNRDAEDATPEDMVSRDMTPENAASGDMASVIVAWEDAASVIVVSEDAASVVTMPRETKMENTHMEDMAMEDDRTQESIEVATSEHSAEAAYEFPSGSDTPLSKPPSKKRQTGTKGKEKTKAKAAIAKPNRKDKPASRPRPPSPSTTTSLDAISTTVKGRKSLKGATTKANNTQMQEVIPEKPKKVALKPKRKAKQPLQLYSDPASDLPETQDAVPESHPKVQSANPSKRQRDEGTEAPVHRKTKRLQPAVEPSSGQFAQIDGIPNTTSSELSSLDMTSEKGTQGVRSGSNEDGVEASTVSQANAQASTTTQPIALSQKSRLIDDMVLTSDLEEQDEEKMKDKLVSGVEISSDGVEGEYNEDEEEDGVEEEDEEADDEHDYEEEE</sequence>